<dbReference type="AlphaFoldDB" id="H5SDK4"/>
<dbReference type="InterPro" id="IPR029000">
    <property type="entry name" value="Cyclophilin-like_dom_sf"/>
</dbReference>
<dbReference type="InterPro" id="IPR002130">
    <property type="entry name" value="Cyclophilin-type_PPIase_dom"/>
</dbReference>
<keyword evidence="3 5" id="KW-0697">Rotamase</keyword>
<reference evidence="7" key="1">
    <citation type="journal article" date="2005" name="Environ. Microbiol.">
        <title>Genetic and functional properties of uncultivated thermophilic crenarchaeotes from a subsurface gold mine as revealed by analysis of genome fragments.</title>
        <authorList>
            <person name="Nunoura T."/>
            <person name="Hirayama H."/>
            <person name="Takami H."/>
            <person name="Oida H."/>
            <person name="Nishi S."/>
            <person name="Shimamura S."/>
            <person name="Suzuki Y."/>
            <person name="Inagaki F."/>
            <person name="Takai K."/>
            <person name="Nealson K.H."/>
            <person name="Horikoshi K."/>
        </authorList>
    </citation>
    <scope>NUCLEOTIDE SEQUENCE</scope>
</reference>
<dbReference type="PANTHER" id="PTHR45625:SF4">
    <property type="entry name" value="PEPTIDYLPROLYL ISOMERASE DOMAIN AND WD REPEAT-CONTAINING PROTEIN 1"/>
    <property type="match status" value="1"/>
</dbReference>
<keyword evidence="4 5" id="KW-0413">Isomerase</keyword>
<dbReference type="EMBL" id="AP011682">
    <property type="protein sequence ID" value="BAL54240.1"/>
    <property type="molecule type" value="Genomic_DNA"/>
</dbReference>
<reference evidence="7" key="2">
    <citation type="journal article" date="2012" name="PLoS ONE">
        <title>A Deeply Branching Thermophilic Bacterium with an Ancient Acetyl-CoA Pathway Dominates a Subsurface Ecosystem.</title>
        <authorList>
            <person name="Takami H."/>
            <person name="Noguchi H."/>
            <person name="Takaki Y."/>
            <person name="Uchiyama I."/>
            <person name="Toyoda A."/>
            <person name="Nishi S."/>
            <person name="Chee G.-J."/>
            <person name="Arai W."/>
            <person name="Nunoura T."/>
            <person name="Itoh T."/>
            <person name="Hattori M."/>
            <person name="Takai K."/>
        </authorList>
    </citation>
    <scope>NUCLEOTIDE SEQUENCE</scope>
</reference>
<comment type="similarity">
    <text evidence="2 5">Belongs to the cyclophilin-type PPIase family.</text>
</comment>
<dbReference type="InterPro" id="IPR044666">
    <property type="entry name" value="Cyclophilin_A-like"/>
</dbReference>
<dbReference type="PIRSF" id="PIRSF001467">
    <property type="entry name" value="Peptidylpro_ismrse"/>
    <property type="match status" value="1"/>
</dbReference>
<evidence type="ECO:0000256" key="5">
    <source>
        <dbReference type="RuleBase" id="RU363019"/>
    </source>
</evidence>
<comment type="function">
    <text evidence="1 5">PPIases accelerate the folding of proteins. It catalyzes the cis-trans isomerization of proline imidic peptide bonds in oligopeptides.</text>
</comment>
<dbReference type="PROSITE" id="PS50072">
    <property type="entry name" value="CSA_PPIASE_2"/>
    <property type="match status" value="1"/>
</dbReference>
<evidence type="ECO:0000313" key="7">
    <source>
        <dbReference type="EMBL" id="BAL54240.1"/>
    </source>
</evidence>
<evidence type="ECO:0000259" key="6">
    <source>
        <dbReference type="PROSITE" id="PS50072"/>
    </source>
</evidence>
<name>H5SDK4_9BACT</name>
<comment type="catalytic activity">
    <reaction evidence="5">
        <text>[protein]-peptidylproline (omega=180) = [protein]-peptidylproline (omega=0)</text>
        <dbReference type="Rhea" id="RHEA:16237"/>
        <dbReference type="Rhea" id="RHEA-COMP:10747"/>
        <dbReference type="Rhea" id="RHEA-COMP:10748"/>
        <dbReference type="ChEBI" id="CHEBI:83833"/>
        <dbReference type="ChEBI" id="CHEBI:83834"/>
        <dbReference type="EC" id="5.2.1.8"/>
    </reaction>
</comment>
<accession>H5SDK4</accession>
<dbReference type="CDD" id="cd00317">
    <property type="entry name" value="cyclophilin"/>
    <property type="match status" value="1"/>
</dbReference>
<evidence type="ECO:0000256" key="1">
    <source>
        <dbReference type="ARBA" id="ARBA00002388"/>
    </source>
</evidence>
<dbReference type="PRINTS" id="PR00153">
    <property type="entry name" value="CSAPPISMRASE"/>
</dbReference>
<organism evidence="7">
    <name type="scientific">uncultured Acetothermia bacterium</name>
    <dbReference type="NCBI Taxonomy" id="236499"/>
    <lineage>
        <taxon>Bacteria</taxon>
        <taxon>Candidatus Bipolaricaulota</taxon>
        <taxon>environmental samples</taxon>
    </lineage>
</organism>
<evidence type="ECO:0000256" key="2">
    <source>
        <dbReference type="ARBA" id="ARBA00007365"/>
    </source>
</evidence>
<dbReference type="GO" id="GO:0003755">
    <property type="term" value="F:peptidyl-prolyl cis-trans isomerase activity"/>
    <property type="evidence" value="ECO:0007669"/>
    <property type="project" value="UniProtKB-UniRule"/>
</dbReference>
<sequence>MSTNPIAIVETSMGTFKIELFADKAPNTVQNFIDLVKRGFYKDMIFHRVVAGVVIQTGDPTGTGRGGSEKTIKLEIHPDLKHDSAGIVGMARTPDPDSATSQFYITLAPTPQLDGQYAVFGKVIEGLDVVMAIGQVEVGPDDRPVVPVALKSITLQP</sequence>
<dbReference type="SUPFAM" id="SSF50891">
    <property type="entry name" value="Cyclophilin-like"/>
    <property type="match status" value="1"/>
</dbReference>
<dbReference type="PANTHER" id="PTHR45625">
    <property type="entry name" value="PEPTIDYL-PROLYL CIS-TRANS ISOMERASE-RELATED"/>
    <property type="match status" value="1"/>
</dbReference>
<feature type="domain" description="PPIase cyclophilin-type" evidence="6">
    <location>
        <begin position="3"/>
        <end position="155"/>
    </location>
</feature>
<dbReference type="InterPro" id="IPR024936">
    <property type="entry name" value="Cyclophilin-type_PPIase"/>
</dbReference>
<dbReference type="EC" id="5.2.1.8" evidence="5"/>
<dbReference type="Pfam" id="PF00160">
    <property type="entry name" value="Pro_isomerase"/>
    <property type="match status" value="1"/>
</dbReference>
<protein>
    <recommendedName>
        <fullName evidence="5">Peptidyl-prolyl cis-trans isomerase</fullName>
        <shortName evidence="5">PPIase</shortName>
        <ecNumber evidence="5">5.2.1.8</ecNumber>
    </recommendedName>
</protein>
<dbReference type="Gene3D" id="2.40.100.10">
    <property type="entry name" value="Cyclophilin-like"/>
    <property type="match status" value="1"/>
</dbReference>
<evidence type="ECO:0000256" key="4">
    <source>
        <dbReference type="ARBA" id="ARBA00023235"/>
    </source>
</evidence>
<gene>
    <name evidence="7" type="ORF">HGMM_F13G06C23</name>
</gene>
<proteinExistence type="inferred from homology"/>
<evidence type="ECO:0000256" key="3">
    <source>
        <dbReference type="ARBA" id="ARBA00023110"/>
    </source>
</evidence>